<evidence type="ECO:0000256" key="6">
    <source>
        <dbReference type="ARBA" id="ARBA00023136"/>
    </source>
</evidence>
<sequence>MPDVFSVPIFLVTFREALETVIIVSVLLAFLKQTLNNNDNDSDRALHKRLVRQVWLGTLLGLVVCLVIAAALIAVFYTAGANKWDASEMQFEGAFSLVASLIISVVGAALLRIGKMQDKWRAKLAGVMDKQQQQQLDKTGTGTGATATTMTMTTRWGALKRWMERYAMFALPFVTVLREGIEAVVFIAGVTFTAPATAVPLPVVVGIAAGAAVGYLLYKGGSTSKLQLFLVISTCLLYLVAAGLFSRAVWSFEAKDWQDIVGSDAAELGEGPGSYDVDRSVWHVNCCSPNYNGGGGWGFFNAIFGWQNSATYGSVISYNVYWICVMASFFVMRYREVKGHWPLMKAKSAPLAADAGSEEESSEKPASRGAGDNKAVSRDEVTVLGV</sequence>
<keyword evidence="10" id="KW-1185">Reference proteome</keyword>
<keyword evidence="5 8" id="KW-1133">Transmembrane helix</keyword>
<accession>A0AAJ0M027</accession>
<keyword evidence="3" id="KW-0406">Ion transport</keyword>
<evidence type="ECO:0000256" key="8">
    <source>
        <dbReference type="SAM" id="Phobius"/>
    </source>
</evidence>
<dbReference type="Pfam" id="PF03239">
    <property type="entry name" value="FTR1"/>
    <property type="match status" value="1"/>
</dbReference>
<dbReference type="InterPro" id="IPR004923">
    <property type="entry name" value="FTR1/Fip1/EfeU"/>
</dbReference>
<gene>
    <name evidence="9" type="ORF">B0T15DRAFT_226959</name>
</gene>
<evidence type="ECO:0000313" key="10">
    <source>
        <dbReference type="Proteomes" id="UP001273166"/>
    </source>
</evidence>
<feature type="transmembrane region" description="Helical" evidence="8">
    <location>
        <begin position="198"/>
        <end position="217"/>
    </location>
</feature>
<proteinExistence type="inferred from homology"/>
<dbReference type="GO" id="GO:0033573">
    <property type="term" value="C:high-affinity iron permease complex"/>
    <property type="evidence" value="ECO:0007669"/>
    <property type="project" value="InterPro"/>
</dbReference>
<feature type="transmembrane region" description="Helical" evidence="8">
    <location>
        <begin position="91"/>
        <end position="111"/>
    </location>
</feature>
<feature type="transmembrane region" description="Helical" evidence="8">
    <location>
        <begin position="6"/>
        <end position="31"/>
    </location>
</feature>
<dbReference type="AlphaFoldDB" id="A0AAJ0M027"/>
<keyword evidence="3" id="KW-0408">Iron</keyword>
<evidence type="ECO:0000256" key="5">
    <source>
        <dbReference type="ARBA" id="ARBA00022989"/>
    </source>
</evidence>
<keyword evidence="6 8" id="KW-0472">Membrane</keyword>
<evidence type="ECO:0000256" key="7">
    <source>
        <dbReference type="SAM" id="MobiDB-lite"/>
    </source>
</evidence>
<feature type="compositionally biased region" description="Basic and acidic residues" evidence="7">
    <location>
        <begin position="375"/>
        <end position="386"/>
    </location>
</feature>
<comment type="similarity">
    <text evidence="2">Belongs to the oxidase-dependent Fe transporter (OFeT) (TC 9.A.10.1) family.</text>
</comment>
<feature type="transmembrane region" description="Helical" evidence="8">
    <location>
        <begin position="315"/>
        <end position="334"/>
    </location>
</feature>
<organism evidence="9 10">
    <name type="scientific">Chaetomium strumarium</name>
    <dbReference type="NCBI Taxonomy" id="1170767"/>
    <lineage>
        <taxon>Eukaryota</taxon>
        <taxon>Fungi</taxon>
        <taxon>Dikarya</taxon>
        <taxon>Ascomycota</taxon>
        <taxon>Pezizomycotina</taxon>
        <taxon>Sordariomycetes</taxon>
        <taxon>Sordariomycetidae</taxon>
        <taxon>Sordariales</taxon>
        <taxon>Chaetomiaceae</taxon>
        <taxon>Chaetomium</taxon>
    </lineage>
</organism>
<dbReference type="PANTHER" id="PTHR31632">
    <property type="entry name" value="IRON TRANSPORTER FTH1"/>
    <property type="match status" value="1"/>
</dbReference>
<feature type="transmembrane region" description="Helical" evidence="8">
    <location>
        <begin position="54"/>
        <end position="79"/>
    </location>
</feature>
<evidence type="ECO:0000256" key="2">
    <source>
        <dbReference type="ARBA" id="ARBA00008333"/>
    </source>
</evidence>
<dbReference type="EMBL" id="JAUDZG010000005">
    <property type="protein sequence ID" value="KAK3304025.1"/>
    <property type="molecule type" value="Genomic_DNA"/>
</dbReference>
<protein>
    <submittedName>
        <fullName evidence="9">Iron permease FTR1/Fip1/EfeU</fullName>
    </submittedName>
</protein>
<dbReference type="PANTHER" id="PTHR31632:SF2">
    <property type="entry name" value="PLASMA MEMBRANE IRON PERMEASE"/>
    <property type="match status" value="1"/>
</dbReference>
<reference evidence="9" key="1">
    <citation type="journal article" date="2023" name="Mol. Phylogenet. Evol.">
        <title>Genome-scale phylogeny and comparative genomics of the fungal order Sordariales.</title>
        <authorList>
            <person name="Hensen N."/>
            <person name="Bonometti L."/>
            <person name="Westerberg I."/>
            <person name="Brannstrom I.O."/>
            <person name="Guillou S."/>
            <person name="Cros-Aarteil S."/>
            <person name="Calhoun S."/>
            <person name="Haridas S."/>
            <person name="Kuo A."/>
            <person name="Mondo S."/>
            <person name="Pangilinan J."/>
            <person name="Riley R."/>
            <person name="LaButti K."/>
            <person name="Andreopoulos B."/>
            <person name="Lipzen A."/>
            <person name="Chen C."/>
            <person name="Yan M."/>
            <person name="Daum C."/>
            <person name="Ng V."/>
            <person name="Clum A."/>
            <person name="Steindorff A."/>
            <person name="Ohm R.A."/>
            <person name="Martin F."/>
            <person name="Silar P."/>
            <person name="Natvig D.O."/>
            <person name="Lalanne C."/>
            <person name="Gautier V."/>
            <person name="Ament-Velasquez S.L."/>
            <person name="Kruys A."/>
            <person name="Hutchinson M.I."/>
            <person name="Powell A.J."/>
            <person name="Barry K."/>
            <person name="Miller A.N."/>
            <person name="Grigoriev I.V."/>
            <person name="Debuchy R."/>
            <person name="Gladieux P."/>
            <person name="Hiltunen Thoren M."/>
            <person name="Johannesson H."/>
        </authorList>
    </citation>
    <scope>NUCLEOTIDE SEQUENCE</scope>
    <source>
        <strain evidence="9">CBS 333.67</strain>
    </source>
</reference>
<keyword evidence="3" id="KW-0410">Iron transport</keyword>
<name>A0AAJ0M027_9PEZI</name>
<comment type="subcellular location">
    <subcellularLocation>
        <location evidence="1">Membrane</location>
        <topology evidence="1">Multi-pass membrane protein</topology>
    </subcellularLocation>
</comment>
<evidence type="ECO:0000256" key="1">
    <source>
        <dbReference type="ARBA" id="ARBA00004141"/>
    </source>
</evidence>
<evidence type="ECO:0000313" key="9">
    <source>
        <dbReference type="EMBL" id="KAK3304025.1"/>
    </source>
</evidence>
<feature type="region of interest" description="Disordered" evidence="7">
    <location>
        <begin position="352"/>
        <end position="386"/>
    </location>
</feature>
<keyword evidence="4 8" id="KW-0812">Transmembrane</keyword>
<feature type="transmembrane region" description="Helical" evidence="8">
    <location>
        <begin position="229"/>
        <end position="250"/>
    </location>
</feature>
<dbReference type="RefSeq" id="XP_062719805.1">
    <property type="nucleotide sequence ID" value="XM_062862893.1"/>
</dbReference>
<evidence type="ECO:0000256" key="4">
    <source>
        <dbReference type="ARBA" id="ARBA00022692"/>
    </source>
</evidence>
<keyword evidence="3" id="KW-0813">Transport</keyword>
<reference evidence="9" key="2">
    <citation type="submission" date="2023-06" db="EMBL/GenBank/DDBJ databases">
        <authorList>
            <consortium name="Lawrence Berkeley National Laboratory"/>
            <person name="Mondo S.J."/>
            <person name="Hensen N."/>
            <person name="Bonometti L."/>
            <person name="Westerberg I."/>
            <person name="Brannstrom I.O."/>
            <person name="Guillou S."/>
            <person name="Cros-Aarteil S."/>
            <person name="Calhoun S."/>
            <person name="Haridas S."/>
            <person name="Kuo A."/>
            <person name="Pangilinan J."/>
            <person name="Riley R."/>
            <person name="Labutti K."/>
            <person name="Andreopoulos B."/>
            <person name="Lipzen A."/>
            <person name="Chen C."/>
            <person name="Yanf M."/>
            <person name="Daum C."/>
            <person name="Ng V."/>
            <person name="Clum A."/>
            <person name="Steindorff A."/>
            <person name="Ohm R."/>
            <person name="Martin F."/>
            <person name="Silar P."/>
            <person name="Natvig D."/>
            <person name="Lalanne C."/>
            <person name="Gautier V."/>
            <person name="Ament-Velasquez S.L."/>
            <person name="Kruys A."/>
            <person name="Hutchinson M.I."/>
            <person name="Powell A.J."/>
            <person name="Barry K."/>
            <person name="Miller A.N."/>
            <person name="Grigoriev I.V."/>
            <person name="Debuchy R."/>
            <person name="Gladieux P."/>
            <person name="Thoren M.H."/>
            <person name="Johannesson H."/>
        </authorList>
    </citation>
    <scope>NUCLEOTIDE SEQUENCE</scope>
    <source>
        <strain evidence="9">CBS 333.67</strain>
    </source>
</reference>
<evidence type="ECO:0000256" key="3">
    <source>
        <dbReference type="ARBA" id="ARBA00022496"/>
    </source>
</evidence>
<dbReference type="Proteomes" id="UP001273166">
    <property type="component" value="Unassembled WGS sequence"/>
</dbReference>
<comment type="caution">
    <text evidence="9">The sequence shown here is derived from an EMBL/GenBank/DDBJ whole genome shotgun (WGS) entry which is preliminary data.</text>
</comment>
<dbReference type="GO" id="GO:0015093">
    <property type="term" value="F:ferrous iron transmembrane transporter activity"/>
    <property type="evidence" value="ECO:0007669"/>
    <property type="project" value="TreeGrafter"/>
</dbReference>
<feature type="transmembrane region" description="Helical" evidence="8">
    <location>
        <begin position="169"/>
        <end position="192"/>
    </location>
</feature>
<dbReference type="GeneID" id="87881722"/>